<name>A0ABT4ULU6_9BACT</name>
<dbReference type="Proteomes" id="UP001210231">
    <property type="component" value="Unassembled WGS sequence"/>
</dbReference>
<evidence type="ECO:0000313" key="1">
    <source>
        <dbReference type="EMBL" id="MDA3615813.1"/>
    </source>
</evidence>
<dbReference type="EMBL" id="JAQGEF010000017">
    <property type="protein sequence ID" value="MDA3615813.1"/>
    <property type="molecule type" value="Genomic_DNA"/>
</dbReference>
<accession>A0ABT4ULU6</accession>
<organism evidence="1 2">
    <name type="scientific">Polluticaenibacter yanchengensis</name>
    <dbReference type="NCBI Taxonomy" id="3014562"/>
    <lineage>
        <taxon>Bacteria</taxon>
        <taxon>Pseudomonadati</taxon>
        <taxon>Bacteroidota</taxon>
        <taxon>Chitinophagia</taxon>
        <taxon>Chitinophagales</taxon>
        <taxon>Chitinophagaceae</taxon>
        <taxon>Polluticaenibacter</taxon>
    </lineage>
</organism>
<sequence>MRCYVKWLLIVIAVFNSNYLFSQQSKLNFKEGEASKVFDYSYGLLGDSINGFVTIENHKKSFDIQGYDVKQMKPIGEVKKYELTTDEKNFVNVGAYAISNKYYLLYYTIKSPNSTTTLYAREIDVKNKVLNEEPIELLKEENPSGAKVKAHIYFFIPVNVSSKKLGNLIFDVLQDEEKNSLVITYSKNTNEDGKVSKNVNQTIAAVSFDKNLSKLWGNNVEIPYTTKDADIIDKYVDAKGSLYVVVEKNVGRKEKHLKYELFKFNDKKSFQTVLDFTKKNAEFEFISDEFFFYEHEGQTYLLGKYFLTSYNHAVGFFILQIEEKGKKLGNAVNLYPFDMNVINKYESAKTQSKIAKGKYTNLNNLRLKKVAMSKDGSVRLFAEEYSVETTTSSSSTGRMTYAKSYYYYNDIYVMDIKANKINWFVKIPRSIVLALADTYWSSFNAIQANDGVYVLYTDNESNLDIIESEKTPNAGNRGVKNMYMTYTFISNDGKVTKKQLSDDGGRLYGIRYLKKVTNNMYFTTRLSPALKLNGENSIKGFAILSIE</sequence>
<comment type="caution">
    <text evidence="1">The sequence shown here is derived from an EMBL/GenBank/DDBJ whole genome shotgun (WGS) entry which is preliminary data.</text>
</comment>
<keyword evidence="2" id="KW-1185">Reference proteome</keyword>
<reference evidence="1 2" key="1">
    <citation type="submission" date="2022-12" db="EMBL/GenBank/DDBJ databases">
        <title>Chitinophagaceae gen. sp. nov., a new member of the family Chitinophagaceae, isolated from soil in a chemical factory.</title>
        <authorList>
            <person name="Ke Z."/>
        </authorList>
    </citation>
    <scope>NUCLEOTIDE SEQUENCE [LARGE SCALE GENOMIC DNA]</scope>
    <source>
        <strain evidence="1 2">LY-5</strain>
    </source>
</reference>
<evidence type="ECO:0000313" key="2">
    <source>
        <dbReference type="Proteomes" id="UP001210231"/>
    </source>
</evidence>
<proteinExistence type="predicted"/>
<gene>
    <name evidence="1" type="ORF">O3P16_13420</name>
</gene>
<protein>
    <submittedName>
        <fullName evidence="1">Uncharacterized protein</fullName>
    </submittedName>
</protein>
<dbReference type="RefSeq" id="WP_407032141.1">
    <property type="nucleotide sequence ID" value="NZ_JAQGEF010000017.1"/>
</dbReference>